<dbReference type="AlphaFoldDB" id="A0A316E0T8"/>
<proteinExistence type="predicted"/>
<accession>A0A316E0T8</accession>
<protein>
    <submittedName>
        <fullName evidence="2">Putative NADH-flavin reductase</fullName>
    </submittedName>
</protein>
<dbReference type="InterPro" id="IPR016040">
    <property type="entry name" value="NAD(P)-bd_dom"/>
</dbReference>
<sequence>MKLLLLGATGRVGRELLRLALADGHDVVALVRSLEKMESVCRELERDARSNASLTIRQGDARSREDVGRALLGVDAVLCSLNTDGGTALSASMTVIVDAMQELGVRRIVTVGTAGILQSRLEPHLLRYRSSETRRTSTAAAEDHERTYHLLAASSLDWTLVCPTYLPEGPATGQYRVEREVLPEGGSRITTGDTAEFTYRQLTRDDFSKCRVGIAE</sequence>
<dbReference type="EMBL" id="QGGL01000001">
    <property type="protein sequence ID" value="PWK16430.1"/>
    <property type="molecule type" value="Genomic_DNA"/>
</dbReference>
<dbReference type="InterPro" id="IPR036291">
    <property type="entry name" value="NAD(P)-bd_dom_sf"/>
</dbReference>
<dbReference type="RefSeq" id="WP_109685517.1">
    <property type="nucleotide sequence ID" value="NZ_QGGL01000001.1"/>
</dbReference>
<dbReference type="GO" id="GO:0016646">
    <property type="term" value="F:oxidoreductase activity, acting on the CH-NH group of donors, NAD or NADP as acceptor"/>
    <property type="evidence" value="ECO:0007669"/>
    <property type="project" value="TreeGrafter"/>
</dbReference>
<evidence type="ECO:0000313" key="2">
    <source>
        <dbReference type="EMBL" id="PWK16430.1"/>
    </source>
</evidence>
<dbReference type="Pfam" id="PF13460">
    <property type="entry name" value="NAD_binding_10"/>
    <property type="match status" value="1"/>
</dbReference>
<evidence type="ECO:0000259" key="1">
    <source>
        <dbReference type="Pfam" id="PF13460"/>
    </source>
</evidence>
<name>A0A316E0T8_9BACL</name>
<dbReference type="Gene3D" id="3.40.50.720">
    <property type="entry name" value="NAD(P)-binding Rossmann-like Domain"/>
    <property type="match status" value="1"/>
</dbReference>
<organism evidence="2 3">
    <name type="scientific">Tumebacillus permanentifrigoris</name>
    <dbReference type="NCBI Taxonomy" id="378543"/>
    <lineage>
        <taxon>Bacteria</taxon>
        <taxon>Bacillati</taxon>
        <taxon>Bacillota</taxon>
        <taxon>Bacilli</taxon>
        <taxon>Bacillales</taxon>
        <taxon>Alicyclobacillaceae</taxon>
        <taxon>Tumebacillus</taxon>
    </lineage>
</organism>
<dbReference type="Proteomes" id="UP000245634">
    <property type="component" value="Unassembled WGS sequence"/>
</dbReference>
<keyword evidence="3" id="KW-1185">Reference proteome</keyword>
<comment type="caution">
    <text evidence="2">The sequence shown here is derived from an EMBL/GenBank/DDBJ whole genome shotgun (WGS) entry which is preliminary data.</text>
</comment>
<dbReference type="PANTHER" id="PTHR43355:SF2">
    <property type="entry name" value="FLAVIN REDUCTASE (NADPH)"/>
    <property type="match status" value="1"/>
</dbReference>
<dbReference type="CDD" id="cd05244">
    <property type="entry name" value="BVR-B_like_SDR_a"/>
    <property type="match status" value="1"/>
</dbReference>
<dbReference type="OrthoDB" id="9785372at2"/>
<feature type="domain" description="NAD(P)-binding" evidence="1">
    <location>
        <begin position="7"/>
        <end position="204"/>
    </location>
</feature>
<gene>
    <name evidence="2" type="ORF">C7459_101294</name>
</gene>
<reference evidence="2 3" key="1">
    <citation type="submission" date="2018-05" db="EMBL/GenBank/DDBJ databases">
        <title>Genomic Encyclopedia of Type Strains, Phase IV (KMG-IV): sequencing the most valuable type-strain genomes for metagenomic binning, comparative biology and taxonomic classification.</title>
        <authorList>
            <person name="Goeker M."/>
        </authorList>
    </citation>
    <scope>NUCLEOTIDE SEQUENCE [LARGE SCALE GENOMIC DNA]</scope>
    <source>
        <strain evidence="2 3">DSM 18773</strain>
    </source>
</reference>
<dbReference type="SUPFAM" id="SSF51735">
    <property type="entry name" value="NAD(P)-binding Rossmann-fold domains"/>
    <property type="match status" value="1"/>
</dbReference>
<evidence type="ECO:0000313" key="3">
    <source>
        <dbReference type="Proteomes" id="UP000245634"/>
    </source>
</evidence>
<dbReference type="InterPro" id="IPR051606">
    <property type="entry name" value="Polyketide_Oxido-like"/>
</dbReference>
<dbReference type="PANTHER" id="PTHR43355">
    <property type="entry name" value="FLAVIN REDUCTASE (NADPH)"/>
    <property type="match status" value="1"/>
</dbReference>